<evidence type="ECO:0000256" key="1">
    <source>
        <dbReference type="SAM" id="Phobius"/>
    </source>
</evidence>
<reference evidence="2 3" key="1">
    <citation type="journal article" date="2016" name="Nat. Commun.">
        <title>Thousands of microbial genomes shed light on interconnected biogeochemical processes in an aquifer system.</title>
        <authorList>
            <person name="Anantharaman K."/>
            <person name="Brown C.T."/>
            <person name="Hug L.A."/>
            <person name="Sharon I."/>
            <person name="Castelle C.J."/>
            <person name="Probst A.J."/>
            <person name="Thomas B.C."/>
            <person name="Singh A."/>
            <person name="Wilkins M.J."/>
            <person name="Karaoz U."/>
            <person name="Brodie E.L."/>
            <person name="Williams K.H."/>
            <person name="Hubbard S.S."/>
            <person name="Banfield J.F."/>
        </authorList>
    </citation>
    <scope>NUCLEOTIDE SEQUENCE [LARGE SCALE GENOMIC DNA]</scope>
</reference>
<keyword evidence="1" id="KW-1133">Transmembrane helix</keyword>
<proteinExistence type="predicted"/>
<keyword evidence="1" id="KW-0472">Membrane</keyword>
<name>A0A1F7V676_9BACT</name>
<evidence type="ECO:0000313" key="2">
    <source>
        <dbReference type="EMBL" id="OGL85588.1"/>
    </source>
</evidence>
<dbReference type="Proteomes" id="UP000177704">
    <property type="component" value="Unassembled WGS sequence"/>
</dbReference>
<sequence length="157" mass="16403">MRVSLPYSIAIVAVAALVTWLLVAMYASRVSEEADRPFASVDLERKNGAASATSLIGTVTSVSEASLTMTAAPAQNPHLSRETAITVRLSPQTQFSRVSVPSSAPAEAADDLASLYRFAAATKDDLALGIRVNVRTGAKVAGKTDVAAASIEILTQR</sequence>
<accession>A0A1F7V676</accession>
<dbReference type="AlphaFoldDB" id="A0A1F7V676"/>
<evidence type="ECO:0000313" key="3">
    <source>
        <dbReference type="Proteomes" id="UP000177704"/>
    </source>
</evidence>
<feature type="transmembrane region" description="Helical" evidence="1">
    <location>
        <begin position="6"/>
        <end position="27"/>
    </location>
</feature>
<keyword evidence="1" id="KW-0812">Transmembrane</keyword>
<organism evidence="2 3">
    <name type="scientific">Candidatus Uhrbacteria bacterium RIFCSPLOWO2_01_FULL_55_36</name>
    <dbReference type="NCBI Taxonomy" id="1802404"/>
    <lineage>
        <taxon>Bacteria</taxon>
        <taxon>Candidatus Uhriibacteriota</taxon>
    </lineage>
</organism>
<gene>
    <name evidence="2" type="ORF">A3B36_02670</name>
</gene>
<dbReference type="EMBL" id="MGEM01000006">
    <property type="protein sequence ID" value="OGL85588.1"/>
    <property type="molecule type" value="Genomic_DNA"/>
</dbReference>
<comment type="caution">
    <text evidence="2">The sequence shown here is derived from an EMBL/GenBank/DDBJ whole genome shotgun (WGS) entry which is preliminary data.</text>
</comment>
<protein>
    <submittedName>
        <fullName evidence="2">Uncharacterized protein</fullName>
    </submittedName>
</protein>